<feature type="transmembrane region" description="Helical" evidence="20">
    <location>
        <begin position="178"/>
        <end position="200"/>
    </location>
</feature>
<feature type="transmembrane region" description="Helical" evidence="20">
    <location>
        <begin position="288"/>
        <end position="307"/>
    </location>
</feature>
<feature type="transmembrane region" description="Helical" evidence="20">
    <location>
        <begin position="78"/>
        <end position="98"/>
    </location>
</feature>
<comment type="function">
    <text evidence="1 20">Component of the ubiquinol-cytochrome c reductase complex (complex III or cytochrome b-c1 complex) that is part of the mitochondrial respiratory chain. The b-c1 complex mediates electron transfer from ubiquinol to cytochrome c. Contributes to the generation of a proton gradient across the mitochondrial membrane that is then used for ATP synthesis.</text>
</comment>
<feature type="transmembrane region" description="Helical" evidence="20">
    <location>
        <begin position="319"/>
        <end position="339"/>
    </location>
</feature>
<comment type="cofactor">
    <cofactor evidence="19">
        <name>heme</name>
        <dbReference type="ChEBI" id="CHEBI:30413"/>
    </cofactor>
    <text evidence="19">Binds 2 heme groups non-covalently.</text>
</comment>
<evidence type="ECO:0000256" key="13">
    <source>
        <dbReference type="ARBA" id="ARBA00023004"/>
    </source>
</evidence>
<evidence type="ECO:0000256" key="12">
    <source>
        <dbReference type="ARBA" id="ARBA00022989"/>
    </source>
</evidence>
<keyword evidence="13 19" id="KW-0408">Iron</keyword>
<evidence type="ECO:0000256" key="2">
    <source>
        <dbReference type="ARBA" id="ARBA00004448"/>
    </source>
</evidence>
<keyword evidence="9 19" id="KW-0479">Metal-binding</keyword>
<dbReference type="GO" id="GO:0016491">
    <property type="term" value="F:oxidoreductase activity"/>
    <property type="evidence" value="ECO:0007669"/>
    <property type="project" value="UniProtKB-UniRule"/>
</dbReference>
<keyword evidence="10" id="KW-0999">Mitochondrion inner membrane</keyword>
<dbReference type="CDD" id="cd00284">
    <property type="entry name" value="Cytochrome_b_N"/>
    <property type="match status" value="1"/>
</dbReference>
<feature type="binding site" description="axial binding residue" evidence="19">
    <location>
        <position position="97"/>
    </location>
    <ligand>
        <name>heme b</name>
        <dbReference type="ChEBI" id="CHEBI:60344"/>
        <label>b566</label>
    </ligand>
    <ligandPart>
        <name>Fe</name>
        <dbReference type="ChEBI" id="CHEBI:18248"/>
    </ligandPart>
</feature>
<evidence type="ECO:0000256" key="20">
    <source>
        <dbReference type="RuleBase" id="RU362117"/>
    </source>
</evidence>
<comment type="subunit">
    <text evidence="3">The cytochrome bc1 complex contains 11 subunits: 3 respiratory subunits (MT-CYB, CYC1 and UQCRFS1), 2 core proteins (UQCRC1 and UQCRC2) and 6 low-molecular weight proteins (UQCRH/QCR6, UQCRB/QCR7, UQCRQ/QCR8, UQCR10/QCR9, UQCR11/QCR10 and a cleavage product of UQCRFS1). This cytochrome bc1 complex then forms a dimer.</text>
</comment>
<dbReference type="SUPFAM" id="SSF81342">
    <property type="entry name" value="Transmembrane di-heme cytochromes"/>
    <property type="match status" value="1"/>
</dbReference>
<comment type="cofactor">
    <cofactor evidence="20">
        <name>heme b</name>
        <dbReference type="ChEBI" id="CHEBI:60344"/>
    </cofactor>
    <text evidence="20">Binds 2 heme groups non-covalently.</text>
</comment>
<evidence type="ECO:0000256" key="15">
    <source>
        <dbReference type="ARBA" id="ARBA00023128"/>
    </source>
</evidence>
<dbReference type="EMBL" id="AY206605">
    <property type="protein sequence ID" value="AAP42542.1"/>
    <property type="molecule type" value="Genomic_DNA"/>
</dbReference>
<dbReference type="AlphaFoldDB" id="Q6XVQ6"/>
<sequence>MTNLRKSHPLIKIINHSFIDLPTPSNISAWWNFGSLLGVCLILQIITGLFLAMHYTADTTTAFSSVTHICRDVNYGWLIRYAHANGASMFFIFLYFHIGRGIYYGSYTFMETWNIGVILLFAVMATAFMGYVLPWGQMSFWGATVITNLLSAIPYIGPSLVEWIWGGFSVDKATLTRFFAFHFVLPFIITAMVMIHLLFLHETGSNNPSGLNSDSDKIPFHPYYTIKDILGLLFMLMALMMLILFSPDLLGDPDNYTPANPLNTPPHIKPEWYFLFAYAILRSIPNKLGGVLALVFSILILMLFPALHMSKQRTMTFRPLSQCLLWILVANLIILTWIGGQPVEYPFITIGQLASISYFCIILILMPTTSLMENKLLKW</sequence>
<dbReference type="InterPro" id="IPR030689">
    <property type="entry name" value="Cytochrome_b"/>
</dbReference>
<evidence type="ECO:0000256" key="14">
    <source>
        <dbReference type="ARBA" id="ARBA00023075"/>
    </source>
</evidence>
<dbReference type="FunFam" id="1.20.810.10:FF:000002">
    <property type="entry name" value="Cytochrome b"/>
    <property type="match status" value="1"/>
</dbReference>
<dbReference type="PANTHER" id="PTHR19271">
    <property type="entry name" value="CYTOCHROME B"/>
    <property type="match status" value="1"/>
</dbReference>
<dbReference type="PIRSF" id="PIRSF038885">
    <property type="entry name" value="COB"/>
    <property type="match status" value="1"/>
</dbReference>
<feature type="transmembrane region" description="Helical" evidence="20">
    <location>
        <begin position="30"/>
        <end position="57"/>
    </location>
</feature>
<protein>
    <recommendedName>
        <fullName evidence="4 20">Cytochrome b</fullName>
    </recommendedName>
</protein>
<dbReference type="InterPro" id="IPR048260">
    <property type="entry name" value="Cytochrome_b_C_euk/bac"/>
</dbReference>
<dbReference type="Gene3D" id="1.20.810.10">
    <property type="entry name" value="Cytochrome Bc1 Complex, Chain C"/>
    <property type="match status" value="1"/>
</dbReference>
<feature type="binding site" description="axial binding residue" evidence="19">
    <location>
        <position position="182"/>
    </location>
    <ligand>
        <name>heme b</name>
        <dbReference type="ChEBI" id="CHEBI:60344"/>
        <label>b562</label>
    </ligand>
    <ligandPart>
        <name>Fe</name>
        <dbReference type="ChEBI" id="CHEBI:18248"/>
    </ligandPart>
</feature>
<evidence type="ECO:0000256" key="1">
    <source>
        <dbReference type="ARBA" id="ARBA00002566"/>
    </source>
</evidence>
<keyword evidence="15 20" id="KW-0496">Mitochondrion</keyword>
<dbReference type="GO" id="GO:0046872">
    <property type="term" value="F:metal ion binding"/>
    <property type="evidence" value="ECO:0007669"/>
    <property type="project" value="UniProtKB-UniRule"/>
</dbReference>
<geneLocation type="mitochondrion" evidence="23"/>
<dbReference type="InterPro" id="IPR005798">
    <property type="entry name" value="Cyt_b/b6_C"/>
</dbReference>
<feature type="transmembrane region" description="Helical" evidence="20">
    <location>
        <begin position="229"/>
        <end position="246"/>
    </location>
</feature>
<evidence type="ECO:0000313" key="23">
    <source>
        <dbReference type="EMBL" id="AAP42542.1"/>
    </source>
</evidence>
<evidence type="ECO:0000256" key="17">
    <source>
        <dbReference type="ARBA" id="ARBA00061233"/>
    </source>
</evidence>
<dbReference type="PANTHER" id="PTHR19271:SF16">
    <property type="entry name" value="CYTOCHROME B"/>
    <property type="match status" value="1"/>
</dbReference>
<organism evidence="23">
    <name type="scientific">Proechimys guyannensis</name>
    <name type="common">Cayenne spiny rat</name>
    <name type="synonym">Proechimys cayennensis</name>
    <dbReference type="NCBI Taxonomy" id="128105"/>
    <lineage>
        <taxon>Eukaryota</taxon>
        <taxon>Metazoa</taxon>
        <taxon>Chordata</taxon>
        <taxon>Craniata</taxon>
        <taxon>Vertebrata</taxon>
        <taxon>Euteleostomi</taxon>
        <taxon>Mammalia</taxon>
        <taxon>Eutheria</taxon>
        <taxon>Euarchontoglires</taxon>
        <taxon>Glires</taxon>
        <taxon>Rodentia</taxon>
        <taxon>Hystricomorpha</taxon>
        <taxon>Echimyidae</taxon>
        <taxon>Proechimys</taxon>
    </lineage>
</organism>
<evidence type="ECO:0000256" key="5">
    <source>
        <dbReference type="ARBA" id="ARBA00022448"/>
    </source>
</evidence>
<feature type="transmembrane region" description="Helical" evidence="20">
    <location>
        <begin position="113"/>
        <end position="133"/>
    </location>
</feature>
<dbReference type="InterPro" id="IPR027387">
    <property type="entry name" value="Cytb/b6-like_sf"/>
</dbReference>
<evidence type="ECO:0000256" key="19">
    <source>
        <dbReference type="PIRSR" id="PIRSR038885-2"/>
    </source>
</evidence>
<feature type="binding site" evidence="18">
    <location>
        <position position="201"/>
    </location>
    <ligand>
        <name>a ubiquinone</name>
        <dbReference type="ChEBI" id="CHEBI:16389"/>
    </ligand>
</feature>
<dbReference type="GO" id="GO:0045275">
    <property type="term" value="C:respiratory chain complex III"/>
    <property type="evidence" value="ECO:0007669"/>
    <property type="project" value="InterPro"/>
</dbReference>
<comment type="similarity">
    <text evidence="17 20">Belongs to the cytochrome b family.</text>
</comment>
<reference evidence="23" key="1">
    <citation type="journal article" date="2004" name="Biol. J. Linn. Soc. Lond.">
        <title>Geographic patterns of genetic variation in four Neotropical rodents: conservation implications for small game mammals in French Guiana.</title>
        <authorList>
            <person name="Jansen van Vuuren B."/>
            <person name="Kinet S."/>
            <person name="Chopelet J."/>
            <person name="Catzeflis F."/>
        </authorList>
    </citation>
    <scope>NUCLEOTIDE SEQUENCE</scope>
</reference>
<evidence type="ECO:0000259" key="22">
    <source>
        <dbReference type="PROSITE" id="PS51003"/>
    </source>
</evidence>
<feature type="binding site" description="axial binding residue" evidence="19">
    <location>
        <position position="196"/>
    </location>
    <ligand>
        <name>heme b</name>
        <dbReference type="ChEBI" id="CHEBI:60344"/>
        <label>b566</label>
    </ligand>
    <ligandPart>
        <name>Fe</name>
        <dbReference type="ChEBI" id="CHEBI:18248"/>
    </ligandPart>
</feature>
<dbReference type="SUPFAM" id="SSF81648">
    <property type="entry name" value="a domain/subunit of cytochrome bc1 complex (Ubiquinol-cytochrome c reductase)"/>
    <property type="match status" value="1"/>
</dbReference>
<keyword evidence="5 20" id="KW-0813">Transport</keyword>
<keyword evidence="8 20" id="KW-0812">Transmembrane</keyword>
<feature type="transmembrane region" description="Helical" evidence="20">
    <location>
        <begin position="345"/>
        <end position="366"/>
    </location>
</feature>
<dbReference type="GO" id="GO:0006122">
    <property type="term" value="P:mitochondrial electron transport, ubiquinol to cytochrome c"/>
    <property type="evidence" value="ECO:0007669"/>
    <property type="project" value="TreeGrafter"/>
</dbReference>
<evidence type="ECO:0000256" key="16">
    <source>
        <dbReference type="ARBA" id="ARBA00023136"/>
    </source>
</evidence>
<dbReference type="InterPro" id="IPR016174">
    <property type="entry name" value="Di-haem_cyt_TM"/>
</dbReference>
<evidence type="ECO:0000256" key="9">
    <source>
        <dbReference type="ARBA" id="ARBA00022723"/>
    </source>
</evidence>
<evidence type="ECO:0000259" key="21">
    <source>
        <dbReference type="PROSITE" id="PS51002"/>
    </source>
</evidence>
<evidence type="ECO:0000256" key="18">
    <source>
        <dbReference type="PIRSR" id="PIRSR038885-1"/>
    </source>
</evidence>
<evidence type="ECO:0000256" key="3">
    <source>
        <dbReference type="ARBA" id="ARBA00011088"/>
    </source>
</evidence>
<evidence type="ECO:0000256" key="11">
    <source>
        <dbReference type="ARBA" id="ARBA00022982"/>
    </source>
</evidence>
<dbReference type="PROSITE" id="PS51003">
    <property type="entry name" value="CYTB_CTER"/>
    <property type="match status" value="1"/>
</dbReference>
<dbReference type="CDD" id="cd00290">
    <property type="entry name" value="cytochrome_b_C"/>
    <property type="match status" value="1"/>
</dbReference>
<dbReference type="InterPro" id="IPR005797">
    <property type="entry name" value="Cyt_b/b6_N"/>
</dbReference>
<feature type="domain" description="Cytochrome b/b6 N-terminal region profile" evidence="21">
    <location>
        <begin position="1"/>
        <end position="209"/>
    </location>
</feature>
<keyword evidence="6 19" id="KW-0349">Heme</keyword>
<dbReference type="GO" id="GO:0005743">
    <property type="term" value="C:mitochondrial inner membrane"/>
    <property type="evidence" value="ECO:0007669"/>
    <property type="project" value="UniProtKB-SubCell"/>
</dbReference>
<keyword evidence="12 20" id="KW-1133">Transmembrane helix</keyword>
<evidence type="ECO:0000256" key="6">
    <source>
        <dbReference type="ARBA" id="ARBA00022617"/>
    </source>
</evidence>
<dbReference type="InterPro" id="IPR048259">
    <property type="entry name" value="Cytochrome_b_N_euk/bac"/>
</dbReference>
<feature type="domain" description="Cytochrome b/b6 C-terminal region profile" evidence="22">
    <location>
        <begin position="210"/>
        <end position="379"/>
    </location>
</feature>
<evidence type="ECO:0000256" key="4">
    <source>
        <dbReference type="ARBA" id="ARBA00013531"/>
    </source>
</evidence>
<feature type="binding site" description="axial binding residue" evidence="19">
    <location>
        <position position="83"/>
    </location>
    <ligand>
        <name>heme b</name>
        <dbReference type="ChEBI" id="CHEBI:60344"/>
        <label>b562</label>
    </ligand>
    <ligandPart>
        <name>Fe</name>
        <dbReference type="ChEBI" id="CHEBI:18248"/>
    </ligandPart>
</feature>
<keyword evidence="7 20" id="KW-0679">Respiratory chain</keyword>
<evidence type="ECO:0000256" key="7">
    <source>
        <dbReference type="ARBA" id="ARBA00022660"/>
    </source>
</evidence>
<dbReference type="Pfam" id="PF00032">
    <property type="entry name" value="Cytochrom_B_C"/>
    <property type="match status" value="1"/>
</dbReference>
<comment type="subcellular location">
    <subcellularLocation>
        <location evidence="2">Mitochondrion inner membrane</location>
        <topology evidence="2">Multi-pass membrane protein</topology>
    </subcellularLocation>
</comment>
<proteinExistence type="inferred from homology"/>
<evidence type="ECO:0000256" key="8">
    <source>
        <dbReference type="ARBA" id="ARBA00022692"/>
    </source>
</evidence>
<keyword evidence="11 20" id="KW-0249">Electron transport</keyword>
<dbReference type="PROSITE" id="PS51002">
    <property type="entry name" value="CYTB_NTER"/>
    <property type="match status" value="1"/>
</dbReference>
<evidence type="ECO:0000256" key="10">
    <source>
        <dbReference type="ARBA" id="ARBA00022792"/>
    </source>
</evidence>
<name>Q6XVQ6_PROGY</name>
<feature type="transmembrane region" description="Helical" evidence="20">
    <location>
        <begin position="140"/>
        <end position="158"/>
    </location>
</feature>
<dbReference type="InterPro" id="IPR036150">
    <property type="entry name" value="Cyt_b/b6_C_sf"/>
</dbReference>
<keyword evidence="16 20" id="KW-0472">Membrane</keyword>
<accession>Q6XVQ6</accession>
<keyword evidence="14" id="KW-0830">Ubiquinone</keyword>
<dbReference type="Pfam" id="PF00033">
    <property type="entry name" value="Cytochrome_B"/>
    <property type="match status" value="1"/>
</dbReference>
<dbReference type="GO" id="GO:0008121">
    <property type="term" value="F:quinol-cytochrome-c reductase activity"/>
    <property type="evidence" value="ECO:0007669"/>
    <property type="project" value="InterPro"/>
</dbReference>